<proteinExistence type="predicted"/>
<evidence type="ECO:0000256" key="4">
    <source>
        <dbReference type="ARBA" id="ARBA00023136"/>
    </source>
</evidence>
<reference evidence="7" key="2">
    <citation type="journal article" date="2022" name="BMC Genomics">
        <title>Comparative genome analysis of mycobacteria focusing on tRNA and non-coding RNA.</title>
        <authorList>
            <person name="Behra P.R.K."/>
            <person name="Pettersson B.M.F."/>
            <person name="Ramesh M."/>
            <person name="Das S."/>
            <person name="Dasgupta S."/>
            <person name="Kirsebom L.A."/>
        </authorList>
    </citation>
    <scope>NUCLEOTIDE SEQUENCE</scope>
    <source>
        <strain evidence="7">DSM 45406</strain>
    </source>
</reference>
<reference evidence="8" key="3">
    <citation type="submission" date="2022-08" db="EMBL/GenBank/DDBJ databases">
        <title>Whole genome sequencing of non-tuberculosis mycobacteria type-strains.</title>
        <authorList>
            <person name="Igarashi Y."/>
            <person name="Osugi A."/>
            <person name="Mitarai S."/>
        </authorList>
    </citation>
    <scope>NUCLEOTIDE SEQUENCE</scope>
    <source>
        <strain evidence="8">JCM 16372</strain>
    </source>
</reference>
<dbReference type="EMBL" id="CP092427">
    <property type="protein sequence ID" value="ULP38637.1"/>
    <property type="molecule type" value="Genomic_DNA"/>
</dbReference>
<feature type="transmembrane region" description="Helical" evidence="5">
    <location>
        <begin position="289"/>
        <end position="310"/>
    </location>
</feature>
<feature type="transmembrane region" description="Helical" evidence="5">
    <location>
        <begin position="12"/>
        <end position="36"/>
    </location>
</feature>
<dbReference type="InterPro" id="IPR036259">
    <property type="entry name" value="MFS_trans_sf"/>
</dbReference>
<evidence type="ECO:0000313" key="7">
    <source>
        <dbReference type="EMBL" id="MCV7069405.1"/>
    </source>
</evidence>
<feature type="transmembrane region" description="Helical" evidence="5">
    <location>
        <begin position="247"/>
        <end position="268"/>
    </location>
</feature>
<dbReference type="GO" id="GO:0022857">
    <property type="term" value="F:transmembrane transporter activity"/>
    <property type="evidence" value="ECO:0007669"/>
    <property type="project" value="InterPro"/>
</dbReference>
<dbReference type="AlphaFoldDB" id="A0A9X2Y9T0"/>
<name>A0A9X2Y9T0_9MYCO</name>
<evidence type="ECO:0000256" key="1">
    <source>
        <dbReference type="ARBA" id="ARBA00004651"/>
    </source>
</evidence>
<evidence type="ECO:0000259" key="6">
    <source>
        <dbReference type="PROSITE" id="PS50850"/>
    </source>
</evidence>
<dbReference type="GO" id="GO:0005886">
    <property type="term" value="C:plasma membrane"/>
    <property type="evidence" value="ECO:0007669"/>
    <property type="project" value="UniProtKB-SubCell"/>
</dbReference>
<organism evidence="7 10">
    <name type="scientific">Mycolicibacterium rufum</name>
    <dbReference type="NCBI Taxonomy" id="318424"/>
    <lineage>
        <taxon>Bacteria</taxon>
        <taxon>Bacillati</taxon>
        <taxon>Actinomycetota</taxon>
        <taxon>Actinomycetes</taxon>
        <taxon>Mycobacteriales</taxon>
        <taxon>Mycobacteriaceae</taxon>
        <taxon>Mycolicibacterium</taxon>
    </lineage>
</organism>
<dbReference type="EMBL" id="JACKRN010000046">
    <property type="protein sequence ID" value="MCV7069405.1"/>
    <property type="molecule type" value="Genomic_DNA"/>
</dbReference>
<comment type="subcellular location">
    <subcellularLocation>
        <location evidence="1">Cell membrane</location>
        <topology evidence="1">Multi-pass membrane protein</topology>
    </subcellularLocation>
</comment>
<dbReference type="PROSITE" id="PS50850">
    <property type="entry name" value="MFS"/>
    <property type="match status" value="1"/>
</dbReference>
<evidence type="ECO:0000313" key="9">
    <source>
        <dbReference type="Proteomes" id="UP001055159"/>
    </source>
</evidence>
<feature type="transmembrane region" description="Helical" evidence="5">
    <location>
        <begin position="79"/>
        <end position="110"/>
    </location>
</feature>
<keyword evidence="4 5" id="KW-0472">Membrane</keyword>
<evidence type="ECO:0000313" key="10">
    <source>
        <dbReference type="Proteomes" id="UP001140272"/>
    </source>
</evidence>
<dbReference type="Proteomes" id="UP001055159">
    <property type="component" value="Chromosome"/>
</dbReference>
<dbReference type="SUPFAM" id="SSF103473">
    <property type="entry name" value="MFS general substrate transporter"/>
    <property type="match status" value="1"/>
</dbReference>
<dbReference type="Pfam" id="PF07690">
    <property type="entry name" value="MFS_1"/>
    <property type="match status" value="1"/>
</dbReference>
<dbReference type="InterPro" id="IPR011701">
    <property type="entry name" value="MFS"/>
</dbReference>
<feature type="transmembrane region" description="Helical" evidence="5">
    <location>
        <begin position="219"/>
        <end position="241"/>
    </location>
</feature>
<keyword evidence="9" id="KW-1185">Reference proteome</keyword>
<dbReference type="InterPro" id="IPR052952">
    <property type="entry name" value="MFS-Transporter"/>
</dbReference>
<sequence>MSTTAIGTWRRWSMLVVALGATLCANVFINGVAFLIPTLHRERGLDLAQAGLMSALPSLGMVVTLIAWGYVVDRVGERVVLTLGSALTAAAAFGAASVDSLVAVGVFLFLGGMAAASSNTASGRLVVGWFDAEKRGLVMGIRQTAQPLGVGLGALVIPRLAESGGVSAALGFPAVVCALSAVVCAVAVLDPPRPARADATDADLANPYRASSLLVRIHLTSLLLVAPQAMVWTFTLAWLITDRGWSAGSAGALVTVAQILGAGGRIGAGRWSDAVLKRSGDVLGARMRPIRTIAVAAAAAMALLALTDWLDSPVSIALMIVASVVTVSDNGLAFTAIAEIAGPFWSGRALGTQNTTQLLTAGVTPPLFGALIGMAGYPAAFAVCALFPLLAIPSVPGTRSRFSAQRSSDATS</sequence>
<dbReference type="Proteomes" id="UP001140272">
    <property type="component" value="Unassembled WGS sequence"/>
</dbReference>
<feature type="transmembrane region" description="Helical" evidence="5">
    <location>
        <begin position="367"/>
        <end position="392"/>
    </location>
</feature>
<evidence type="ECO:0000313" key="8">
    <source>
        <dbReference type="EMBL" id="ULP38637.1"/>
    </source>
</evidence>
<accession>A0A9X2Y9T0</accession>
<keyword evidence="3 5" id="KW-1133">Transmembrane helix</keyword>
<feature type="transmembrane region" description="Helical" evidence="5">
    <location>
        <begin position="168"/>
        <end position="189"/>
    </location>
</feature>
<reference evidence="7" key="1">
    <citation type="submission" date="2020-07" db="EMBL/GenBank/DDBJ databases">
        <authorList>
            <person name="Pettersson B.M.F."/>
            <person name="Behra P.R.K."/>
            <person name="Ramesh M."/>
            <person name="Das S."/>
            <person name="Dasgupta S."/>
            <person name="Kirsebom L.A."/>
        </authorList>
    </citation>
    <scope>NUCLEOTIDE SEQUENCE</scope>
    <source>
        <strain evidence="7">DSM 45406</strain>
    </source>
</reference>
<keyword evidence="2 5" id="KW-0812">Transmembrane</keyword>
<dbReference type="InterPro" id="IPR020846">
    <property type="entry name" value="MFS_dom"/>
</dbReference>
<protein>
    <submittedName>
        <fullName evidence="7">MFS transporter</fullName>
    </submittedName>
</protein>
<dbReference type="Gene3D" id="1.20.1250.20">
    <property type="entry name" value="MFS general substrate transporter like domains"/>
    <property type="match status" value="2"/>
</dbReference>
<evidence type="ECO:0000256" key="5">
    <source>
        <dbReference type="SAM" id="Phobius"/>
    </source>
</evidence>
<gene>
    <name evidence="7" type="ORF">H7H73_01590</name>
    <name evidence="8" type="ORF">MJO55_09600</name>
</gene>
<feature type="domain" description="Major facilitator superfamily (MFS) profile" evidence="6">
    <location>
        <begin position="1"/>
        <end position="399"/>
    </location>
</feature>
<dbReference type="PANTHER" id="PTHR23527:SF1">
    <property type="entry name" value="BLL3282 PROTEIN"/>
    <property type="match status" value="1"/>
</dbReference>
<evidence type="ECO:0000256" key="2">
    <source>
        <dbReference type="ARBA" id="ARBA00022692"/>
    </source>
</evidence>
<evidence type="ECO:0000256" key="3">
    <source>
        <dbReference type="ARBA" id="ARBA00022989"/>
    </source>
</evidence>
<dbReference type="PANTHER" id="PTHR23527">
    <property type="entry name" value="BLL3282 PROTEIN"/>
    <property type="match status" value="1"/>
</dbReference>
<feature type="transmembrane region" description="Helical" evidence="5">
    <location>
        <begin position="48"/>
        <end position="72"/>
    </location>
</feature>